<dbReference type="Proteomes" id="UP000593994">
    <property type="component" value="Chromosome"/>
</dbReference>
<evidence type="ECO:0000313" key="3">
    <source>
        <dbReference type="EMBL" id="QOY53216.1"/>
    </source>
</evidence>
<protein>
    <recommendedName>
        <fullName evidence="5">Phage abortive infection protein</fullName>
    </recommendedName>
</protein>
<organism evidence="3 4">
    <name type="scientific">Candidatus Sulfurimonas baltica</name>
    <dbReference type="NCBI Taxonomy" id="2740404"/>
    <lineage>
        <taxon>Bacteria</taxon>
        <taxon>Pseudomonadati</taxon>
        <taxon>Campylobacterota</taxon>
        <taxon>Epsilonproteobacteria</taxon>
        <taxon>Campylobacterales</taxon>
        <taxon>Sulfurimonadaceae</taxon>
        <taxon>Sulfurimonas</taxon>
    </lineage>
</organism>
<dbReference type="RefSeq" id="WP_194372050.1">
    <property type="nucleotide sequence ID" value="NZ_CP054492.1"/>
</dbReference>
<feature type="transmembrane region" description="Helical" evidence="2">
    <location>
        <begin position="47"/>
        <end position="65"/>
    </location>
</feature>
<sequence length="283" mass="33574">MKSKNYKKLIYSVTLFIIGIWFGAWFIADYRDLTHQPVGDVFDSLSALFGGLAFGGVILTIKMQLDELEETREELAKTAEANYAMANESKEKAILELYQTYCSENFQTIKTSSFKIIISAIQSKSYSDFMISRFFVVSTKKLTEDIAKELPIYKDELAISFDDFVGKEQFDRFRLDELINFFILLSNKKSSKDVIKNCDFFYDWWRPLFWFISELQIEHYNESENENIRKYSKPPYLRNVVLLLDNIYEHKPFQTQKEIWQYILSHPKVQSYNIDKKYNEYIK</sequence>
<evidence type="ECO:0000256" key="1">
    <source>
        <dbReference type="SAM" id="Coils"/>
    </source>
</evidence>
<dbReference type="KEGG" id="sbal:HUE88_05930"/>
<feature type="coiled-coil region" evidence="1">
    <location>
        <begin position="58"/>
        <end position="96"/>
    </location>
</feature>
<evidence type="ECO:0000256" key="2">
    <source>
        <dbReference type="SAM" id="Phobius"/>
    </source>
</evidence>
<keyword evidence="2" id="KW-0812">Transmembrane</keyword>
<evidence type="ECO:0000313" key="4">
    <source>
        <dbReference type="Proteomes" id="UP000593994"/>
    </source>
</evidence>
<dbReference type="AlphaFoldDB" id="A0A7S7RP48"/>
<reference evidence="3 4" key="1">
    <citation type="submission" date="2020-05" db="EMBL/GenBank/DDBJ databases">
        <title>Sulfurimonas marisnigri, sp. nov., and Sulfurimonas baltica, sp. nov., manganese oxide reducing chemolithoautotrophs of the class Epsilonproteobacteria isolated from the pelagic redoxclines of the Black and Baltic Seas and emended description of the genus Sulfurimonas.</title>
        <authorList>
            <person name="Henkel J.V."/>
            <person name="Laudan C."/>
            <person name="Werner J."/>
            <person name="Neu T."/>
            <person name="Plewe S."/>
            <person name="Sproer C."/>
            <person name="Bunk B."/>
            <person name="Schulz-Vogt H.N."/>
        </authorList>
    </citation>
    <scope>NUCLEOTIDE SEQUENCE [LARGE SCALE GENOMIC DNA]</scope>
    <source>
        <strain evidence="3 4">GD2</strain>
    </source>
</reference>
<accession>A0A7S7RP48</accession>
<evidence type="ECO:0008006" key="5">
    <source>
        <dbReference type="Google" id="ProtNLM"/>
    </source>
</evidence>
<feature type="transmembrane region" description="Helical" evidence="2">
    <location>
        <begin position="9"/>
        <end position="27"/>
    </location>
</feature>
<keyword evidence="4" id="KW-1185">Reference proteome</keyword>
<dbReference type="EMBL" id="CP054492">
    <property type="protein sequence ID" value="QOY53216.1"/>
    <property type="molecule type" value="Genomic_DNA"/>
</dbReference>
<keyword evidence="2" id="KW-1133">Transmembrane helix</keyword>
<keyword evidence="2" id="KW-0472">Membrane</keyword>
<keyword evidence="1" id="KW-0175">Coiled coil</keyword>
<proteinExistence type="predicted"/>
<gene>
    <name evidence="3" type="ORF">HUE88_05930</name>
</gene>
<name>A0A7S7RP48_9BACT</name>